<comment type="caution">
    <text evidence="1">The sequence shown here is derived from an EMBL/GenBank/DDBJ whole genome shotgun (WGS) entry which is preliminary data.</text>
</comment>
<protein>
    <submittedName>
        <fullName evidence="1">Uncharacterized protein</fullName>
    </submittedName>
</protein>
<name>A0A4R8H0Y8_9FIRM</name>
<dbReference type="Proteomes" id="UP000295832">
    <property type="component" value="Unassembled WGS sequence"/>
</dbReference>
<dbReference type="STRING" id="926561.GCA_000379025_01721"/>
<dbReference type="RefSeq" id="WP_018248898.1">
    <property type="nucleotide sequence ID" value="NZ_SOEG01000003.1"/>
</dbReference>
<proteinExistence type="predicted"/>
<accession>A0A4R8H0Y8</accession>
<gene>
    <name evidence="1" type="ORF">C7959_10340</name>
</gene>
<keyword evidence="2" id="KW-1185">Reference proteome</keyword>
<dbReference type="AlphaFoldDB" id="A0A4R8H0Y8"/>
<organism evidence="1 2">
    <name type="scientific">Orenia marismortui</name>
    <dbReference type="NCBI Taxonomy" id="46469"/>
    <lineage>
        <taxon>Bacteria</taxon>
        <taxon>Bacillati</taxon>
        <taxon>Bacillota</taxon>
        <taxon>Clostridia</taxon>
        <taxon>Halanaerobiales</taxon>
        <taxon>Halobacteroidaceae</taxon>
        <taxon>Orenia</taxon>
    </lineage>
</organism>
<sequence>MKEETICFLNSKMASCIRKMRYTEAKLVNESIKEQSNLELIQDFQQELEEYIKELNLLTRERAYQFKEINRIN</sequence>
<reference evidence="1 2" key="1">
    <citation type="submission" date="2019-03" db="EMBL/GenBank/DDBJ databases">
        <title>Subsurface microbial communities from deep shales in Ohio and West Virginia, USA.</title>
        <authorList>
            <person name="Wrighton K."/>
        </authorList>
    </citation>
    <scope>NUCLEOTIDE SEQUENCE [LARGE SCALE GENOMIC DNA]</scope>
    <source>
        <strain evidence="1 2">MSL 6dP</strain>
    </source>
</reference>
<evidence type="ECO:0000313" key="1">
    <source>
        <dbReference type="EMBL" id="TDX53188.1"/>
    </source>
</evidence>
<dbReference type="EMBL" id="SOEG01000003">
    <property type="protein sequence ID" value="TDX53188.1"/>
    <property type="molecule type" value="Genomic_DNA"/>
</dbReference>
<evidence type="ECO:0000313" key="2">
    <source>
        <dbReference type="Proteomes" id="UP000295832"/>
    </source>
</evidence>